<protein>
    <submittedName>
        <fullName evidence="2">Uncharacterized protein</fullName>
    </submittedName>
</protein>
<evidence type="ECO:0000313" key="3">
    <source>
        <dbReference type="Proteomes" id="UP001266305"/>
    </source>
</evidence>
<evidence type="ECO:0000256" key="1">
    <source>
        <dbReference type="SAM" id="MobiDB-lite"/>
    </source>
</evidence>
<feature type="region of interest" description="Disordered" evidence="1">
    <location>
        <begin position="1"/>
        <end position="24"/>
    </location>
</feature>
<evidence type="ECO:0000313" key="2">
    <source>
        <dbReference type="EMBL" id="KAK2107362.1"/>
    </source>
</evidence>
<keyword evidence="3" id="KW-1185">Reference proteome</keyword>
<organism evidence="2 3">
    <name type="scientific">Saguinus oedipus</name>
    <name type="common">Cotton-top tamarin</name>
    <name type="synonym">Oedipomidas oedipus</name>
    <dbReference type="NCBI Taxonomy" id="9490"/>
    <lineage>
        <taxon>Eukaryota</taxon>
        <taxon>Metazoa</taxon>
        <taxon>Chordata</taxon>
        <taxon>Craniata</taxon>
        <taxon>Vertebrata</taxon>
        <taxon>Euteleostomi</taxon>
        <taxon>Mammalia</taxon>
        <taxon>Eutheria</taxon>
        <taxon>Euarchontoglires</taxon>
        <taxon>Primates</taxon>
        <taxon>Haplorrhini</taxon>
        <taxon>Platyrrhini</taxon>
        <taxon>Cebidae</taxon>
        <taxon>Callitrichinae</taxon>
        <taxon>Saguinus</taxon>
    </lineage>
</organism>
<dbReference type="Proteomes" id="UP001266305">
    <property type="component" value="Unassembled WGS sequence"/>
</dbReference>
<feature type="region of interest" description="Disordered" evidence="1">
    <location>
        <begin position="119"/>
        <end position="138"/>
    </location>
</feature>
<accession>A0ABQ9VGA5</accession>
<name>A0ABQ9VGA5_SAGOE</name>
<proteinExistence type="predicted"/>
<comment type="caution">
    <text evidence="2">The sequence shown here is derived from an EMBL/GenBank/DDBJ whole genome shotgun (WGS) entry which is preliminary data.</text>
</comment>
<gene>
    <name evidence="2" type="ORF">P7K49_016876</name>
</gene>
<sequence>MAANHPPPAENEKGARPASRAERRRCRLLPPLTQALATSPPREEAMVVVAAAAWLLLWAAACAQLEQDFYNFQAVNIRGKLVSLEKYRGSVSARGLAASRGPASPWPGPLNVVAPRAPRPRGRQIPAPAPLSCDPRRGASIPRPARPAATWHGPVLAHFATGTFGQRSPHLRREAGYHCPAFAIHGWKK</sequence>
<feature type="compositionally biased region" description="Basic and acidic residues" evidence="1">
    <location>
        <begin position="10"/>
        <end position="21"/>
    </location>
</feature>
<reference evidence="2 3" key="1">
    <citation type="submission" date="2023-05" db="EMBL/GenBank/DDBJ databases">
        <title>B98-5 Cell Line De Novo Hybrid Assembly: An Optical Mapping Approach.</title>
        <authorList>
            <person name="Kananen K."/>
            <person name="Auerbach J.A."/>
            <person name="Kautto E."/>
            <person name="Blachly J.S."/>
        </authorList>
    </citation>
    <scope>NUCLEOTIDE SEQUENCE [LARGE SCALE GENOMIC DNA]</scope>
    <source>
        <strain evidence="2">B95-8</strain>
        <tissue evidence="2">Cell line</tissue>
    </source>
</reference>
<dbReference type="EMBL" id="JASSZA010000007">
    <property type="protein sequence ID" value="KAK2107362.1"/>
    <property type="molecule type" value="Genomic_DNA"/>
</dbReference>